<proteinExistence type="predicted"/>
<reference evidence="2 3" key="1">
    <citation type="submission" date="2015-09" db="EMBL/GenBank/DDBJ databases">
        <title>Aphanizomenon flos-aquae WA102.</title>
        <authorList>
            <person name="Driscoll C."/>
        </authorList>
    </citation>
    <scope>NUCLEOTIDE SEQUENCE [LARGE SCALE GENOMIC DNA]</scope>
    <source>
        <strain evidence="2">WA102</strain>
    </source>
</reference>
<evidence type="ECO:0000313" key="2">
    <source>
        <dbReference type="EMBL" id="OBQ37234.1"/>
    </source>
</evidence>
<feature type="region of interest" description="Disordered" evidence="1">
    <location>
        <begin position="80"/>
        <end position="113"/>
    </location>
</feature>
<organism evidence="2 3">
    <name type="scientific">Aphanizomenon flos-aquae WA102</name>
    <dbReference type="NCBI Taxonomy" id="1710896"/>
    <lineage>
        <taxon>Bacteria</taxon>
        <taxon>Bacillati</taxon>
        <taxon>Cyanobacteriota</taxon>
        <taxon>Cyanophyceae</taxon>
        <taxon>Nostocales</taxon>
        <taxon>Aphanizomenonaceae</taxon>
        <taxon>Aphanizomenon</taxon>
    </lineage>
</organism>
<comment type="caution">
    <text evidence="2">The sequence shown here is derived from an EMBL/GenBank/DDBJ whole genome shotgun (WGS) entry which is preliminary data.</text>
</comment>
<dbReference type="PATRIC" id="fig|1710896.3.peg.5672"/>
<name>A0A1B7WJA6_APHFL</name>
<protein>
    <submittedName>
        <fullName evidence="2">Uncharacterized protein</fullName>
    </submittedName>
</protein>
<sequence length="148" mass="16505">MRITVTEAVKAGWASKASIYRKLKAGDLQLQKEGDRQVLDVADLVRVFGEAGSRGKTAASRDDVTKPEEAKAAQLLEAERDQAKAEAERLRSELAETQRRLNDQQDAAARERDRLLQLLEGAQETVKQLTGPKDEPTPRGFFQRLFGK</sequence>
<gene>
    <name evidence="2" type="ORF">AN484_25140</name>
</gene>
<dbReference type="EMBL" id="LJOW01000270">
    <property type="protein sequence ID" value="OBQ37234.1"/>
    <property type="molecule type" value="Genomic_DNA"/>
</dbReference>
<accession>A0A1B7WJA6</accession>
<feature type="region of interest" description="Disordered" evidence="1">
    <location>
        <begin position="125"/>
        <end position="148"/>
    </location>
</feature>
<evidence type="ECO:0000256" key="1">
    <source>
        <dbReference type="SAM" id="MobiDB-lite"/>
    </source>
</evidence>
<dbReference type="Proteomes" id="UP000092093">
    <property type="component" value="Unassembled WGS sequence"/>
</dbReference>
<evidence type="ECO:0000313" key="3">
    <source>
        <dbReference type="Proteomes" id="UP000092093"/>
    </source>
</evidence>
<dbReference type="AlphaFoldDB" id="A0A1B7WJA6"/>